<dbReference type="EMBL" id="JAUFRC010000001">
    <property type="protein sequence ID" value="MDN3710957.1"/>
    <property type="molecule type" value="Genomic_DNA"/>
</dbReference>
<dbReference type="PANTHER" id="PTHR42831:SF3">
    <property type="entry name" value="1,2-PHENYLACETYL-COA EPOXIDASE, SUBUNIT D-RELATED"/>
    <property type="match status" value="1"/>
</dbReference>
<dbReference type="PANTHER" id="PTHR42831">
    <property type="entry name" value="FE-S PROTEIN MATURATION AUXILIARY FACTOR YITW"/>
    <property type="match status" value="1"/>
</dbReference>
<evidence type="ECO:0000313" key="3">
    <source>
        <dbReference type="EMBL" id="MDN3710957.1"/>
    </source>
</evidence>
<dbReference type="InterPro" id="IPR011883">
    <property type="entry name" value="PaaD-like"/>
</dbReference>
<evidence type="ECO:0000313" key="4">
    <source>
        <dbReference type="Proteomes" id="UP001243846"/>
    </source>
</evidence>
<accession>A0ABT8D2U6</accession>
<dbReference type="Proteomes" id="UP001243846">
    <property type="component" value="Unassembled WGS sequence"/>
</dbReference>
<sequence>MDSQSHKMLPDLDQVWQWLAEVPDPEIPVITLTDLGIIRDVRLEDDTLVVAVTPTYSGCPATSIINLDIETALRARGIEKLRLERRLSPPWTSDWLSAEGREKLRAYGIAPPVDGTAADGVIAGRIARLTGSGNLVIACPFCGSNHTERLSQFGSTPCKASYRCKDCLEPFDYFKCI</sequence>
<comment type="caution">
    <text evidence="3">The sequence shown here is derived from an EMBL/GenBank/DDBJ whole genome shotgun (WGS) entry which is preliminary data.</text>
</comment>
<name>A0ABT8D2U6_9RHOB</name>
<dbReference type="Gene3D" id="3.30.300.130">
    <property type="entry name" value="Fe-S cluster assembly (FSCA)"/>
    <property type="match status" value="1"/>
</dbReference>
<protein>
    <submittedName>
        <fullName evidence="3">1,2-phenylacetyl-CoA epoxidase subunit PaaD</fullName>
    </submittedName>
</protein>
<keyword evidence="4" id="KW-1185">Reference proteome</keyword>
<organism evidence="3 4">
    <name type="scientific">Paracoccus cavernae</name>
    <dbReference type="NCBI Taxonomy" id="1571207"/>
    <lineage>
        <taxon>Bacteria</taxon>
        <taxon>Pseudomonadati</taxon>
        <taxon>Pseudomonadota</taxon>
        <taxon>Alphaproteobacteria</taxon>
        <taxon>Rhodobacterales</taxon>
        <taxon>Paracoccaceae</taxon>
        <taxon>Paracoccus</taxon>
    </lineage>
</organism>
<feature type="domain" description="PaaD zinc beta ribbon" evidence="2">
    <location>
        <begin position="132"/>
        <end position="175"/>
    </location>
</feature>
<evidence type="ECO:0000259" key="2">
    <source>
        <dbReference type="Pfam" id="PF23451"/>
    </source>
</evidence>
<dbReference type="InterPro" id="IPR052339">
    <property type="entry name" value="Fe-S_Maturation_MIP18"/>
</dbReference>
<proteinExistence type="predicted"/>
<dbReference type="RefSeq" id="WP_377688603.1">
    <property type="nucleotide sequence ID" value="NZ_JBHMDZ010000049.1"/>
</dbReference>
<dbReference type="InterPro" id="IPR056572">
    <property type="entry name" value="Zn_ribbon_PaaD"/>
</dbReference>
<gene>
    <name evidence="3" type="primary">paaD</name>
    <name evidence="3" type="ORF">QWZ10_02420</name>
</gene>
<reference evidence="4" key="1">
    <citation type="journal article" date="2019" name="Int. J. Syst. Evol. Microbiol.">
        <title>The Global Catalogue of Microorganisms (GCM) 10K type strain sequencing project: providing services to taxonomists for standard genome sequencing and annotation.</title>
        <authorList>
            <consortium name="The Broad Institute Genomics Platform"/>
            <consortium name="The Broad Institute Genome Sequencing Center for Infectious Disease"/>
            <person name="Wu L."/>
            <person name="Ma J."/>
        </authorList>
    </citation>
    <scope>NUCLEOTIDE SEQUENCE [LARGE SCALE GENOMIC DNA]</scope>
    <source>
        <strain evidence="4">CECT 8482</strain>
    </source>
</reference>
<dbReference type="SUPFAM" id="SSF117916">
    <property type="entry name" value="Fe-S cluster assembly (FSCA) domain-like"/>
    <property type="match status" value="1"/>
</dbReference>
<evidence type="ECO:0000259" key="1">
    <source>
        <dbReference type="Pfam" id="PF01883"/>
    </source>
</evidence>
<dbReference type="Pfam" id="PF01883">
    <property type="entry name" value="FeS_assembly_P"/>
    <property type="match status" value="1"/>
</dbReference>
<feature type="domain" description="MIP18 family-like" evidence="1">
    <location>
        <begin position="13"/>
        <end position="75"/>
    </location>
</feature>
<dbReference type="NCBIfam" id="TIGR02159">
    <property type="entry name" value="PA_CoA_Oxy4"/>
    <property type="match status" value="1"/>
</dbReference>
<dbReference type="InterPro" id="IPR002744">
    <property type="entry name" value="MIP18-like"/>
</dbReference>
<dbReference type="InterPro" id="IPR034904">
    <property type="entry name" value="FSCA_dom_sf"/>
</dbReference>
<dbReference type="Pfam" id="PF23451">
    <property type="entry name" value="Zn_ribbon_PaaD"/>
    <property type="match status" value="1"/>
</dbReference>